<dbReference type="SFLD" id="SFLDG01125">
    <property type="entry name" value="C1.1:_Acid_Phosphatase_Like"/>
    <property type="match status" value="1"/>
</dbReference>
<gene>
    <name evidence="3" type="ORF">SAMN04487865_100178</name>
</gene>
<dbReference type="GO" id="GO:0009279">
    <property type="term" value="C:cell outer membrane"/>
    <property type="evidence" value="ECO:0007669"/>
    <property type="project" value="InterPro"/>
</dbReference>
<dbReference type="NCBIfam" id="TIGR01533">
    <property type="entry name" value="lipo_e_P4"/>
    <property type="match status" value="1"/>
</dbReference>
<feature type="chain" id="PRO_5024828792" evidence="2">
    <location>
        <begin position="29"/>
        <end position="279"/>
    </location>
</feature>
<evidence type="ECO:0000313" key="4">
    <source>
        <dbReference type="Proteomes" id="UP000243374"/>
    </source>
</evidence>
<name>A0A662Z7L9_9GAMM</name>
<reference evidence="3 4" key="1">
    <citation type="submission" date="2016-10" db="EMBL/GenBank/DDBJ databases">
        <authorList>
            <person name="Varghese N."/>
            <person name="Submissions S."/>
        </authorList>
    </citation>
    <scope>NUCLEOTIDE SEQUENCE [LARGE SCALE GENOMIC DNA]</scope>
    <source>
        <strain evidence="3 4">22B</strain>
    </source>
</reference>
<dbReference type="InterPro" id="IPR005519">
    <property type="entry name" value="Acid_phosphat_B-like"/>
</dbReference>
<keyword evidence="4" id="KW-1185">Reference proteome</keyword>
<feature type="signal peptide" evidence="2">
    <location>
        <begin position="1"/>
        <end position="28"/>
    </location>
</feature>
<evidence type="ECO:0000313" key="3">
    <source>
        <dbReference type="EMBL" id="SFJ73406.1"/>
    </source>
</evidence>
<dbReference type="PANTHER" id="PTHR31284">
    <property type="entry name" value="ACID PHOSPHATASE-LIKE PROTEIN"/>
    <property type="match status" value="1"/>
</dbReference>
<protein>
    <submittedName>
        <fullName evidence="3">5'-nucleotidase, lipoprotein e(P4) family</fullName>
    </submittedName>
</protein>
<organism evidence="3 4">
    <name type="scientific">Succinivibrio dextrinosolvens</name>
    <dbReference type="NCBI Taxonomy" id="83771"/>
    <lineage>
        <taxon>Bacteria</taxon>
        <taxon>Pseudomonadati</taxon>
        <taxon>Pseudomonadota</taxon>
        <taxon>Gammaproteobacteria</taxon>
        <taxon>Aeromonadales</taxon>
        <taxon>Succinivibrionaceae</taxon>
        <taxon>Succinivibrio</taxon>
    </lineage>
</organism>
<keyword evidence="1 2" id="KW-0732">Signal</keyword>
<dbReference type="PIRSF" id="PIRSF019271">
    <property type="entry name" value="Acid_Ptase_C"/>
    <property type="match status" value="1"/>
</dbReference>
<dbReference type="InterPro" id="IPR023214">
    <property type="entry name" value="HAD_sf"/>
</dbReference>
<evidence type="ECO:0000256" key="1">
    <source>
        <dbReference type="ARBA" id="ARBA00022729"/>
    </source>
</evidence>
<dbReference type="SFLD" id="SFLDS00003">
    <property type="entry name" value="Haloacid_Dehalogenase"/>
    <property type="match status" value="1"/>
</dbReference>
<dbReference type="InterPro" id="IPR036412">
    <property type="entry name" value="HAD-like_sf"/>
</dbReference>
<evidence type="ECO:0000256" key="2">
    <source>
        <dbReference type="SAM" id="SignalP"/>
    </source>
</evidence>
<dbReference type="EMBL" id="FOSF01000001">
    <property type="protein sequence ID" value="SFJ73406.1"/>
    <property type="molecule type" value="Genomic_DNA"/>
</dbReference>
<sequence length="279" mass="31269">MKNMNRAMVVLACSVSFLCGCSSQVAKKGDQSVTELYQRNVLALSWMQNAAEYRALCYQAYNGAYDHIKSSLKQKTDKPRAIILDLDETVIDNIAAEATINAVAKDGKEFNDNWLAWESMASANAMPGAAEFLNKVDKLGVQIFYVSNRSCMNVDFTNKNLKSLKFPMKNTIKCKDNTSNKKARFDKILEKYNVVAFLGDNATDFPISIYGVSGLDRNKIVDKNSSQFGIKYFVLPNPVYGEWYSQIDPDLLKQSKKKMVELVDKSVKTDPALKEAISN</sequence>
<dbReference type="RefSeq" id="WP_164954452.1">
    <property type="nucleotide sequence ID" value="NZ_CP047056.1"/>
</dbReference>
<keyword evidence="3" id="KW-0449">Lipoprotein</keyword>
<dbReference type="Pfam" id="PF03767">
    <property type="entry name" value="Acid_phosphat_B"/>
    <property type="match status" value="1"/>
</dbReference>
<dbReference type="Proteomes" id="UP000243374">
    <property type="component" value="Unassembled WGS sequence"/>
</dbReference>
<dbReference type="PANTHER" id="PTHR31284:SF10">
    <property type="entry name" value="ACID PHOSPHATASE-LIKE PROTEIN"/>
    <property type="match status" value="1"/>
</dbReference>
<dbReference type="SUPFAM" id="SSF56784">
    <property type="entry name" value="HAD-like"/>
    <property type="match status" value="1"/>
</dbReference>
<proteinExistence type="predicted"/>
<dbReference type="PROSITE" id="PS51257">
    <property type="entry name" value="PROKAR_LIPOPROTEIN"/>
    <property type="match status" value="1"/>
</dbReference>
<dbReference type="AlphaFoldDB" id="A0A662Z7L9"/>
<dbReference type="Gene3D" id="3.40.50.1000">
    <property type="entry name" value="HAD superfamily/HAD-like"/>
    <property type="match status" value="1"/>
</dbReference>
<accession>A0A662Z7L9</accession>
<dbReference type="InterPro" id="IPR006423">
    <property type="entry name" value="Lipo_e_P4"/>
</dbReference>